<dbReference type="AlphaFoldDB" id="A0A857J9T9"/>
<evidence type="ECO:0000313" key="3">
    <source>
        <dbReference type="Proteomes" id="UP000464787"/>
    </source>
</evidence>
<dbReference type="KEGG" id="xyk:GT347_23435"/>
<sequence>MVADLLALQGKPSATDTVAGLYCPGHPSLEAYGPAAAAERLKHAMAGADADALATLVLQIGTLPNGGNLGGWRYQPGCWQVFWSAAQELLQARALNTRQACALIDAALRASAHRPAEGWPGTSWPWHAVRQLEGALRFACQCLSQQTPLEDPTLQALVSAAGQAALQTPALQHETARLLGLLSAARTNYQDTSALRLPPFVLQLLENVAPQHRPAVRFHCWLMQVLTHQRESRTLRRPHQHEHAAWVDRVVQAAPAYRGLMVENLGYLMLLLDAHPDQVGRLVAAIEQTPGRCLGRSLHHLSQMIMPSTATTQLIRKATRCLPPLAAASVVKWTSRLSHASCDADAAATACLEIMRAAPPGSADYGNSRQHLVTAAQCLLLGHTSQAQRMLAAIGREAAACVSTDGGCVLAQIAVPSLRDRAPVQWRLVEGLCRRMEARTLPDRDIQRCLLHMSPLLEQPRGAEFYLRSVAPLLRRVAPDDGHLAALLGTWAGRTRQWRGQDRGTGSHHCAEHIDTVLALSRELLRPGPRLHVLESLDVDFELAEWFPACHRALCSALEETTSALQSAGPTTAAEPAGPGPRGPVLVLDGVDLSRL</sequence>
<keyword evidence="3" id="KW-1185">Reference proteome</keyword>
<evidence type="ECO:0000313" key="2">
    <source>
        <dbReference type="EMBL" id="QHJ00677.1"/>
    </source>
</evidence>
<protein>
    <submittedName>
        <fullName evidence="2">Uncharacterized protein</fullName>
    </submittedName>
</protein>
<evidence type="ECO:0000256" key="1">
    <source>
        <dbReference type="SAM" id="MobiDB-lite"/>
    </source>
</evidence>
<dbReference type="Proteomes" id="UP000464787">
    <property type="component" value="Chromosome"/>
</dbReference>
<dbReference type="EMBL" id="CP047650">
    <property type="protein sequence ID" value="QHJ00677.1"/>
    <property type="molecule type" value="Genomic_DNA"/>
</dbReference>
<proteinExistence type="predicted"/>
<feature type="compositionally biased region" description="Low complexity" evidence="1">
    <location>
        <begin position="568"/>
        <end position="577"/>
    </location>
</feature>
<name>A0A857J9T9_9BURK</name>
<gene>
    <name evidence="2" type="ORF">GT347_23435</name>
</gene>
<reference evidence="2 3" key="1">
    <citation type="submission" date="2020-01" db="EMBL/GenBank/DDBJ databases">
        <title>Genome sequencing of strain KACC 21265.</title>
        <authorList>
            <person name="Heo J."/>
            <person name="Kim S.-J."/>
            <person name="Kim J.-S."/>
            <person name="Hong S.-B."/>
            <person name="Kwon S.-W."/>
        </authorList>
    </citation>
    <scope>NUCLEOTIDE SEQUENCE [LARGE SCALE GENOMIC DNA]</scope>
    <source>
        <strain evidence="2 3">KACC 21265</strain>
    </source>
</reference>
<dbReference type="RefSeq" id="WP_160554486.1">
    <property type="nucleotide sequence ID" value="NZ_CP047650.1"/>
</dbReference>
<organism evidence="2 3">
    <name type="scientific">Xylophilus rhododendri</name>
    <dbReference type="NCBI Taxonomy" id="2697032"/>
    <lineage>
        <taxon>Bacteria</taxon>
        <taxon>Pseudomonadati</taxon>
        <taxon>Pseudomonadota</taxon>
        <taxon>Betaproteobacteria</taxon>
        <taxon>Burkholderiales</taxon>
        <taxon>Xylophilus</taxon>
    </lineage>
</organism>
<feature type="region of interest" description="Disordered" evidence="1">
    <location>
        <begin position="566"/>
        <end position="585"/>
    </location>
</feature>
<accession>A0A857J9T9</accession>